<accession>A0A8T0G933</accession>
<evidence type="ECO:0000313" key="2">
    <source>
        <dbReference type="Proteomes" id="UP000822688"/>
    </source>
</evidence>
<dbReference type="Proteomes" id="UP000822688">
    <property type="component" value="Chromosome 12"/>
</dbReference>
<organism evidence="1 2">
    <name type="scientific">Ceratodon purpureus</name>
    <name type="common">Fire moss</name>
    <name type="synonym">Dicranum purpureum</name>
    <dbReference type="NCBI Taxonomy" id="3225"/>
    <lineage>
        <taxon>Eukaryota</taxon>
        <taxon>Viridiplantae</taxon>
        <taxon>Streptophyta</taxon>
        <taxon>Embryophyta</taxon>
        <taxon>Bryophyta</taxon>
        <taxon>Bryophytina</taxon>
        <taxon>Bryopsida</taxon>
        <taxon>Dicranidae</taxon>
        <taxon>Pseudoditrichales</taxon>
        <taxon>Ditrichaceae</taxon>
        <taxon>Ceratodon</taxon>
    </lineage>
</organism>
<gene>
    <name evidence="1" type="ORF">KC19_12G125200</name>
</gene>
<sequence length="60" mass="6135">MCLAPLCTSRRCCTSCSSEFPASSVPRPHVTGEFGPLPLRGRCASRAGVLLAVGVGSPTS</sequence>
<comment type="caution">
    <text evidence="1">The sequence shown here is derived from an EMBL/GenBank/DDBJ whole genome shotgun (WGS) entry which is preliminary data.</text>
</comment>
<proteinExistence type="predicted"/>
<reference evidence="1" key="1">
    <citation type="submission" date="2020-06" db="EMBL/GenBank/DDBJ databases">
        <title>WGS assembly of Ceratodon purpureus strain R40.</title>
        <authorList>
            <person name="Carey S.B."/>
            <person name="Jenkins J."/>
            <person name="Shu S."/>
            <person name="Lovell J.T."/>
            <person name="Sreedasyam A."/>
            <person name="Maumus F."/>
            <person name="Tiley G.P."/>
            <person name="Fernandez-Pozo N."/>
            <person name="Barry K."/>
            <person name="Chen C."/>
            <person name="Wang M."/>
            <person name="Lipzen A."/>
            <person name="Daum C."/>
            <person name="Saski C.A."/>
            <person name="Payton A.C."/>
            <person name="Mcbreen J.C."/>
            <person name="Conrad R.E."/>
            <person name="Kollar L.M."/>
            <person name="Olsson S."/>
            <person name="Huttunen S."/>
            <person name="Landis J.B."/>
            <person name="Wickett N.J."/>
            <person name="Johnson M.G."/>
            <person name="Rensing S.A."/>
            <person name="Grimwood J."/>
            <person name="Schmutz J."/>
            <person name="Mcdaniel S.F."/>
        </authorList>
    </citation>
    <scope>NUCLEOTIDE SEQUENCE</scope>
    <source>
        <strain evidence="1">R40</strain>
    </source>
</reference>
<keyword evidence="2" id="KW-1185">Reference proteome</keyword>
<dbReference type="EMBL" id="CM026433">
    <property type="protein sequence ID" value="KAG0554854.1"/>
    <property type="molecule type" value="Genomic_DNA"/>
</dbReference>
<protein>
    <submittedName>
        <fullName evidence="1">Uncharacterized protein</fullName>
    </submittedName>
</protein>
<name>A0A8T0G933_CERPU</name>
<evidence type="ECO:0000313" key="1">
    <source>
        <dbReference type="EMBL" id="KAG0554854.1"/>
    </source>
</evidence>
<dbReference type="AlphaFoldDB" id="A0A8T0G933"/>